<sequence>MDVFHFFKTRCEKGWSFQIDCVSLHSVTDNGCIHSVGQAVKLLNQ</sequence>
<protein>
    <submittedName>
        <fullName evidence="1">Uncharacterized protein</fullName>
    </submittedName>
</protein>
<dbReference type="EMBL" id="AMEP01000034">
    <property type="protein sequence ID" value="EKY03545.1"/>
    <property type="molecule type" value="Genomic_DNA"/>
</dbReference>
<dbReference type="PATRIC" id="fig|1127699.3.peg.284"/>
<accession>L1NJV3</accession>
<evidence type="ECO:0000313" key="2">
    <source>
        <dbReference type="Proteomes" id="UP000010433"/>
    </source>
</evidence>
<gene>
    <name evidence="1" type="ORF">HMPREF9151_00316</name>
</gene>
<name>L1NJV3_9BACT</name>
<dbReference type="Proteomes" id="UP000010433">
    <property type="component" value="Unassembled WGS sequence"/>
</dbReference>
<evidence type="ECO:0000313" key="1">
    <source>
        <dbReference type="EMBL" id="EKY03545.1"/>
    </source>
</evidence>
<organism evidence="1 2">
    <name type="scientific">Hoylesella saccharolytica F0055</name>
    <dbReference type="NCBI Taxonomy" id="1127699"/>
    <lineage>
        <taxon>Bacteria</taxon>
        <taxon>Pseudomonadati</taxon>
        <taxon>Bacteroidota</taxon>
        <taxon>Bacteroidia</taxon>
        <taxon>Bacteroidales</taxon>
        <taxon>Prevotellaceae</taxon>
        <taxon>Hoylesella</taxon>
    </lineage>
</organism>
<comment type="caution">
    <text evidence="1">The sequence shown here is derived from an EMBL/GenBank/DDBJ whole genome shotgun (WGS) entry which is preliminary data.</text>
</comment>
<dbReference type="HOGENOM" id="CLU_3203662_0_0_10"/>
<dbReference type="AlphaFoldDB" id="L1NJV3"/>
<reference evidence="1 2" key="1">
    <citation type="submission" date="2012-05" db="EMBL/GenBank/DDBJ databases">
        <authorList>
            <person name="Weinstock G."/>
            <person name="Sodergren E."/>
            <person name="Lobos E.A."/>
            <person name="Fulton L."/>
            <person name="Fulton R."/>
            <person name="Courtney L."/>
            <person name="Fronick C."/>
            <person name="O'Laughlin M."/>
            <person name="Godfrey J."/>
            <person name="Wilson R.M."/>
            <person name="Miner T."/>
            <person name="Farmer C."/>
            <person name="Delehaunty K."/>
            <person name="Cordes M."/>
            <person name="Minx P."/>
            <person name="Tomlinson C."/>
            <person name="Chen J."/>
            <person name="Wollam A."/>
            <person name="Pepin K.H."/>
            <person name="Bhonagiri V."/>
            <person name="Zhang X."/>
            <person name="Suruliraj S."/>
            <person name="Warren W."/>
            <person name="Mitreva M."/>
            <person name="Mardis E.R."/>
            <person name="Wilson R.K."/>
        </authorList>
    </citation>
    <scope>NUCLEOTIDE SEQUENCE [LARGE SCALE GENOMIC DNA]</scope>
    <source>
        <strain evidence="1 2">F0055</strain>
    </source>
</reference>
<keyword evidence="2" id="KW-1185">Reference proteome</keyword>
<proteinExistence type="predicted"/>
<dbReference type="STRING" id="1127699.HMPREF9151_00316"/>